<name>A0A934SRK8_9BURK</name>
<evidence type="ECO:0000256" key="1">
    <source>
        <dbReference type="SAM" id="MobiDB-lite"/>
    </source>
</evidence>
<feature type="compositionally biased region" description="Basic and acidic residues" evidence="1">
    <location>
        <begin position="53"/>
        <end position="70"/>
    </location>
</feature>
<keyword evidence="4" id="KW-1185">Reference proteome</keyword>
<evidence type="ECO:0000313" key="3">
    <source>
        <dbReference type="EMBL" id="MBK4735300.1"/>
    </source>
</evidence>
<comment type="caution">
    <text evidence="3">The sequence shown here is derived from an EMBL/GenBank/DDBJ whole genome shotgun (WGS) entry which is preliminary data.</text>
</comment>
<gene>
    <name evidence="3" type="ORF">JJB74_11815</name>
</gene>
<keyword evidence="2" id="KW-0732">Signal</keyword>
<feature type="chain" id="PRO_5037527763" evidence="2">
    <location>
        <begin position="20"/>
        <end position="77"/>
    </location>
</feature>
<dbReference type="EMBL" id="JAEPBG010000004">
    <property type="protein sequence ID" value="MBK4735300.1"/>
    <property type="molecule type" value="Genomic_DNA"/>
</dbReference>
<evidence type="ECO:0000313" key="4">
    <source>
        <dbReference type="Proteomes" id="UP000622890"/>
    </source>
</evidence>
<sequence length="77" mass="8117">MKKIVFIVLAGLYACSAFAASDKDTAAVVKDEKADNTQHKPVVKNASPKATQHAKEEADKTKAQAEKGDAKSVGGMK</sequence>
<organism evidence="3 4">
    <name type="scientific">Noviherbaspirillum pedocola</name>
    <dbReference type="NCBI Taxonomy" id="2801341"/>
    <lineage>
        <taxon>Bacteria</taxon>
        <taxon>Pseudomonadati</taxon>
        <taxon>Pseudomonadota</taxon>
        <taxon>Betaproteobacteria</taxon>
        <taxon>Burkholderiales</taxon>
        <taxon>Oxalobacteraceae</taxon>
        <taxon>Noviherbaspirillum</taxon>
    </lineage>
</organism>
<reference evidence="3" key="1">
    <citation type="submission" date="2021-01" db="EMBL/GenBank/DDBJ databases">
        <title>Genome sequence of strain Noviherbaspirillum sp. DKR-6.</title>
        <authorList>
            <person name="Chaudhary D.K."/>
        </authorList>
    </citation>
    <scope>NUCLEOTIDE SEQUENCE</scope>
    <source>
        <strain evidence="3">DKR-6</strain>
    </source>
</reference>
<dbReference type="PROSITE" id="PS51257">
    <property type="entry name" value="PROKAR_LIPOPROTEIN"/>
    <property type="match status" value="1"/>
</dbReference>
<dbReference type="RefSeq" id="WP_200592074.1">
    <property type="nucleotide sequence ID" value="NZ_JAEPBG010000004.1"/>
</dbReference>
<feature type="region of interest" description="Disordered" evidence="1">
    <location>
        <begin position="31"/>
        <end position="77"/>
    </location>
</feature>
<dbReference type="Proteomes" id="UP000622890">
    <property type="component" value="Unassembled WGS sequence"/>
</dbReference>
<accession>A0A934SRK8</accession>
<protein>
    <submittedName>
        <fullName evidence="3">Uncharacterized protein</fullName>
    </submittedName>
</protein>
<evidence type="ECO:0000256" key="2">
    <source>
        <dbReference type="SAM" id="SignalP"/>
    </source>
</evidence>
<feature type="signal peptide" evidence="2">
    <location>
        <begin position="1"/>
        <end position="19"/>
    </location>
</feature>
<dbReference type="AlphaFoldDB" id="A0A934SRK8"/>
<proteinExistence type="predicted"/>